<gene>
    <name evidence="2" type="ORF">PROFUN_13884</name>
</gene>
<feature type="region of interest" description="Disordered" evidence="1">
    <location>
        <begin position="252"/>
        <end position="322"/>
    </location>
</feature>
<protein>
    <recommendedName>
        <fullName evidence="4">FHA domain-containing protein</fullName>
    </recommendedName>
</protein>
<organism evidence="2 3">
    <name type="scientific">Planoprotostelium fungivorum</name>
    <dbReference type="NCBI Taxonomy" id="1890364"/>
    <lineage>
        <taxon>Eukaryota</taxon>
        <taxon>Amoebozoa</taxon>
        <taxon>Evosea</taxon>
        <taxon>Variosea</taxon>
        <taxon>Cavosteliida</taxon>
        <taxon>Cavosteliaceae</taxon>
        <taxon>Planoprotostelium</taxon>
    </lineage>
</organism>
<feature type="compositionally biased region" description="Low complexity" evidence="1">
    <location>
        <begin position="261"/>
        <end position="274"/>
    </location>
</feature>
<accession>A0A2P6N2A3</accession>
<dbReference type="InParanoid" id="A0A2P6N2A3"/>
<evidence type="ECO:0000313" key="2">
    <source>
        <dbReference type="EMBL" id="PRP78075.1"/>
    </source>
</evidence>
<proteinExistence type="predicted"/>
<name>A0A2P6N2A3_9EUKA</name>
<keyword evidence="3" id="KW-1185">Reference proteome</keyword>
<dbReference type="EMBL" id="MDYQ01000241">
    <property type="protein sequence ID" value="PRP78075.1"/>
    <property type="molecule type" value="Genomic_DNA"/>
</dbReference>
<feature type="region of interest" description="Disordered" evidence="1">
    <location>
        <begin position="343"/>
        <end position="408"/>
    </location>
</feature>
<dbReference type="AlphaFoldDB" id="A0A2P6N2A3"/>
<evidence type="ECO:0000256" key="1">
    <source>
        <dbReference type="SAM" id="MobiDB-lite"/>
    </source>
</evidence>
<sequence>MKSWTETDFALNIPDNETVYFKNIKLERLDGDDNCILFALGYLVPNSDDIPFSFSSRELVQIHPNNVSHSSRHMIILLRGDQIFLDSCIFQDASIKGTIYFKGSITVNGRIIHEETCLSVGDEIYLWLQGRKIFHCFIEKRSEGSVSCRPQQKFASKWEKCKTPGKLGQSAKRRVRDIVSTPISKGPTRAADLHPPTPFAINTPISKGSVRGSDLHPPTPFAINTPISKRPTRVADFHPPIPFAISTPISKGITRGSDLHPPASTTTPSSFQSTPHREALSVIHAPITPLRKKSSSPLEEKNEKKRYRTSPHPSAKKVAPGISNKKKAAIFAEEEPYCSEKVRHEGERLSAPSLHRNISRLSQTRPSRTEDEPSLFVPAFEEVPTKQKAVPSHTMKRNRSAPHGDSGR</sequence>
<reference evidence="2 3" key="1">
    <citation type="journal article" date="2018" name="Genome Biol. Evol.">
        <title>Multiple Roots of Fruiting Body Formation in Amoebozoa.</title>
        <authorList>
            <person name="Hillmann F."/>
            <person name="Forbes G."/>
            <person name="Novohradska S."/>
            <person name="Ferling I."/>
            <person name="Riege K."/>
            <person name="Groth M."/>
            <person name="Westermann M."/>
            <person name="Marz M."/>
            <person name="Spaller T."/>
            <person name="Winckler T."/>
            <person name="Schaap P."/>
            <person name="Glockner G."/>
        </authorList>
    </citation>
    <scope>NUCLEOTIDE SEQUENCE [LARGE SCALE GENOMIC DNA]</scope>
    <source>
        <strain evidence="2 3">Jena</strain>
    </source>
</reference>
<evidence type="ECO:0008006" key="4">
    <source>
        <dbReference type="Google" id="ProtNLM"/>
    </source>
</evidence>
<comment type="caution">
    <text evidence="2">The sequence shown here is derived from an EMBL/GenBank/DDBJ whole genome shotgun (WGS) entry which is preliminary data.</text>
</comment>
<evidence type="ECO:0000313" key="3">
    <source>
        <dbReference type="Proteomes" id="UP000241769"/>
    </source>
</evidence>
<dbReference type="Proteomes" id="UP000241769">
    <property type="component" value="Unassembled WGS sequence"/>
</dbReference>